<comment type="caution">
    <text evidence="1">The sequence shown here is derived from an EMBL/GenBank/DDBJ whole genome shotgun (WGS) entry which is preliminary data.</text>
</comment>
<sequence>KRSKLVRPEFLAKTRAMAGLASPTFFFDWKDSLASVKNTFIHVSEDAELDATEWWGLKRTNSSPGLLESAKEDEVARKASHASSSSTHIAETEAELKTHDEVWDYSTDAEEVEDDDPKTEATACTWDLLARLFGLQINGTVYPTQGFGQDADFASKLERNLEAHRSGNCKPCSYFYFKEDGCRNGDFCDFCHFCSPQAVKDSKRRFKRDARREKRAALVAQARQDETAYVPCRYRLRGRRA</sequence>
<name>A0AA36IIA4_9DINO</name>
<proteinExistence type="predicted"/>
<keyword evidence="2" id="KW-1185">Reference proteome</keyword>
<dbReference type="AlphaFoldDB" id="A0AA36IIA4"/>
<evidence type="ECO:0000313" key="2">
    <source>
        <dbReference type="Proteomes" id="UP001178507"/>
    </source>
</evidence>
<protein>
    <recommendedName>
        <fullName evidence="3">C3H1-type domain-containing protein</fullName>
    </recommendedName>
</protein>
<evidence type="ECO:0000313" key="1">
    <source>
        <dbReference type="EMBL" id="CAJ1387249.1"/>
    </source>
</evidence>
<gene>
    <name evidence="1" type="ORF">EVOR1521_LOCUS13367</name>
</gene>
<dbReference type="EMBL" id="CAUJNA010001489">
    <property type="protein sequence ID" value="CAJ1387249.1"/>
    <property type="molecule type" value="Genomic_DNA"/>
</dbReference>
<organism evidence="1 2">
    <name type="scientific">Effrenium voratum</name>
    <dbReference type="NCBI Taxonomy" id="2562239"/>
    <lineage>
        <taxon>Eukaryota</taxon>
        <taxon>Sar</taxon>
        <taxon>Alveolata</taxon>
        <taxon>Dinophyceae</taxon>
        <taxon>Suessiales</taxon>
        <taxon>Symbiodiniaceae</taxon>
        <taxon>Effrenium</taxon>
    </lineage>
</organism>
<accession>A0AA36IIA4</accession>
<reference evidence="1" key="1">
    <citation type="submission" date="2023-08" db="EMBL/GenBank/DDBJ databases">
        <authorList>
            <person name="Chen Y."/>
            <person name="Shah S."/>
            <person name="Dougan E. K."/>
            <person name="Thang M."/>
            <person name="Chan C."/>
        </authorList>
    </citation>
    <scope>NUCLEOTIDE SEQUENCE</scope>
</reference>
<feature type="non-terminal residue" evidence="1">
    <location>
        <position position="1"/>
    </location>
</feature>
<evidence type="ECO:0008006" key="3">
    <source>
        <dbReference type="Google" id="ProtNLM"/>
    </source>
</evidence>
<dbReference type="Proteomes" id="UP001178507">
    <property type="component" value="Unassembled WGS sequence"/>
</dbReference>